<evidence type="ECO:0000313" key="1">
    <source>
        <dbReference type="EMBL" id="KAK7395576.1"/>
    </source>
</evidence>
<dbReference type="AlphaFoldDB" id="A0AAN9XKI3"/>
<sequence length="67" mass="7535">MKVLRVRAWKESLWSGPLTWDCAFFSSATPLDLSNTGEDLFPNMVPSWACQHDGSTEPLLSCESCRQ</sequence>
<comment type="caution">
    <text evidence="1">The sequence shown here is derived from an EMBL/GenBank/DDBJ whole genome shotgun (WGS) entry which is preliminary data.</text>
</comment>
<dbReference type="EMBL" id="JAYMYS010000004">
    <property type="protein sequence ID" value="KAK7395576.1"/>
    <property type="molecule type" value="Genomic_DNA"/>
</dbReference>
<proteinExistence type="predicted"/>
<accession>A0AAN9XKI3</accession>
<keyword evidence="2" id="KW-1185">Reference proteome</keyword>
<organism evidence="1 2">
    <name type="scientific">Psophocarpus tetragonolobus</name>
    <name type="common">Winged bean</name>
    <name type="synonym">Dolichos tetragonolobus</name>
    <dbReference type="NCBI Taxonomy" id="3891"/>
    <lineage>
        <taxon>Eukaryota</taxon>
        <taxon>Viridiplantae</taxon>
        <taxon>Streptophyta</taxon>
        <taxon>Embryophyta</taxon>
        <taxon>Tracheophyta</taxon>
        <taxon>Spermatophyta</taxon>
        <taxon>Magnoliopsida</taxon>
        <taxon>eudicotyledons</taxon>
        <taxon>Gunneridae</taxon>
        <taxon>Pentapetalae</taxon>
        <taxon>rosids</taxon>
        <taxon>fabids</taxon>
        <taxon>Fabales</taxon>
        <taxon>Fabaceae</taxon>
        <taxon>Papilionoideae</taxon>
        <taxon>50 kb inversion clade</taxon>
        <taxon>NPAAA clade</taxon>
        <taxon>indigoferoid/millettioid clade</taxon>
        <taxon>Phaseoleae</taxon>
        <taxon>Psophocarpus</taxon>
    </lineage>
</organism>
<dbReference type="Proteomes" id="UP001386955">
    <property type="component" value="Unassembled WGS sequence"/>
</dbReference>
<name>A0AAN9XKI3_PSOTE</name>
<gene>
    <name evidence="1" type="ORF">VNO78_16138</name>
</gene>
<reference evidence="1 2" key="1">
    <citation type="submission" date="2024-01" db="EMBL/GenBank/DDBJ databases">
        <title>The genomes of 5 underutilized Papilionoideae crops provide insights into root nodulation and disease resistanc.</title>
        <authorList>
            <person name="Jiang F."/>
        </authorList>
    </citation>
    <scope>NUCLEOTIDE SEQUENCE [LARGE SCALE GENOMIC DNA]</scope>
    <source>
        <strain evidence="1">DUOXIRENSHENG_FW03</strain>
        <tissue evidence="1">Leaves</tissue>
    </source>
</reference>
<evidence type="ECO:0000313" key="2">
    <source>
        <dbReference type="Proteomes" id="UP001386955"/>
    </source>
</evidence>
<protein>
    <submittedName>
        <fullName evidence="1">Uncharacterized protein</fullName>
    </submittedName>
</protein>